<protein>
    <recommendedName>
        <fullName evidence="9">Histone H4</fullName>
    </recommendedName>
</protein>
<dbReference type="GO" id="GO:0005634">
    <property type="term" value="C:nucleus"/>
    <property type="evidence" value="ECO:0007669"/>
    <property type="project" value="UniProtKB-SubCell"/>
</dbReference>
<evidence type="ECO:0000256" key="9">
    <source>
        <dbReference type="RuleBase" id="RU000528"/>
    </source>
</evidence>
<evidence type="ECO:0000256" key="1">
    <source>
        <dbReference type="ARBA" id="ARBA00004123"/>
    </source>
</evidence>
<dbReference type="GeneID" id="9058287"/>
<keyword evidence="5 9" id="KW-0158">Chromosome</keyword>
<dbReference type="Gene3D" id="1.10.20.10">
    <property type="entry name" value="Histone, subunit A"/>
    <property type="match status" value="1"/>
</dbReference>
<feature type="domain" description="CENP-T/Histone H4 histone fold" evidence="10">
    <location>
        <begin position="38"/>
        <end position="102"/>
    </location>
</feature>
<gene>
    <name evidence="11" type="ORF">Pmar_PMAR027401</name>
</gene>
<evidence type="ECO:0000256" key="3">
    <source>
        <dbReference type="ARBA" id="ARBA00006564"/>
    </source>
</evidence>
<evidence type="ECO:0000313" key="12">
    <source>
        <dbReference type="Proteomes" id="UP000007800"/>
    </source>
</evidence>
<organism evidence="12">
    <name type="scientific">Perkinsus marinus (strain ATCC 50983 / TXsc)</name>
    <dbReference type="NCBI Taxonomy" id="423536"/>
    <lineage>
        <taxon>Eukaryota</taxon>
        <taxon>Sar</taxon>
        <taxon>Alveolata</taxon>
        <taxon>Perkinsozoa</taxon>
        <taxon>Perkinsea</taxon>
        <taxon>Perkinsida</taxon>
        <taxon>Perkinsidae</taxon>
        <taxon>Perkinsus</taxon>
    </lineage>
</organism>
<evidence type="ECO:0000256" key="7">
    <source>
        <dbReference type="ARBA" id="ARBA00023242"/>
    </source>
</evidence>
<keyword evidence="8 9" id="KW-0544">Nucleosome core</keyword>
<keyword evidence="6 9" id="KW-0238">DNA-binding</keyword>
<dbReference type="InterPro" id="IPR009072">
    <property type="entry name" value="Histone-fold"/>
</dbReference>
<comment type="similarity">
    <text evidence="3 9">Belongs to the histone H4 family.</text>
</comment>
<dbReference type="PANTHER" id="PTHR10484">
    <property type="entry name" value="HISTONE H4"/>
    <property type="match status" value="1"/>
</dbReference>
<evidence type="ECO:0000256" key="8">
    <source>
        <dbReference type="ARBA" id="ARBA00023269"/>
    </source>
</evidence>
<dbReference type="InterPro" id="IPR019809">
    <property type="entry name" value="Histone_H4_CS"/>
</dbReference>
<sequence length="108" mass="12318">MSGRGKGKGMRWSGQGGAKRHLVRIRGPDEAFRSKFKKGAIKRLARRAGVERVGGVVYESVREVMKKFMRKVIRDAIVYAHYANRKTITLIDVLHALKRQSQTLYGFQ</sequence>
<dbReference type="GO" id="GO:0000786">
    <property type="term" value="C:nucleosome"/>
    <property type="evidence" value="ECO:0007669"/>
    <property type="project" value="UniProtKB-KW"/>
</dbReference>
<accession>C5KSG9</accession>
<reference evidence="11 12" key="1">
    <citation type="submission" date="2008-07" db="EMBL/GenBank/DDBJ databases">
        <authorList>
            <person name="El-Sayed N."/>
            <person name="Caler E."/>
            <person name="Inman J."/>
            <person name="Amedeo P."/>
            <person name="Hass B."/>
            <person name="Wortman J."/>
        </authorList>
    </citation>
    <scope>NUCLEOTIDE SEQUENCE [LARGE SCALE GENOMIC DNA]</scope>
    <source>
        <strain evidence="12">ATCC 50983 / TXsc</strain>
    </source>
</reference>
<dbReference type="InterPro" id="IPR001951">
    <property type="entry name" value="Histone_H4"/>
</dbReference>
<dbReference type="GO" id="GO:0030527">
    <property type="term" value="F:structural constituent of chromatin"/>
    <property type="evidence" value="ECO:0007669"/>
    <property type="project" value="InterPro"/>
</dbReference>
<dbReference type="GO" id="GO:0046982">
    <property type="term" value="F:protein heterodimerization activity"/>
    <property type="evidence" value="ECO:0007669"/>
    <property type="project" value="InterPro"/>
</dbReference>
<dbReference type="EMBL" id="GG676038">
    <property type="protein sequence ID" value="EER12583.1"/>
    <property type="molecule type" value="Genomic_DNA"/>
</dbReference>
<dbReference type="CDD" id="cd22912">
    <property type="entry name" value="HFD_H4"/>
    <property type="match status" value="1"/>
</dbReference>
<dbReference type="SUPFAM" id="SSF47113">
    <property type="entry name" value="Histone-fold"/>
    <property type="match status" value="1"/>
</dbReference>
<dbReference type="OrthoDB" id="3919494at2759"/>
<name>C5KSG9_PERM5</name>
<dbReference type="PRINTS" id="PR00623">
    <property type="entry name" value="HISTONEH4"/>
</dbReference>
<dbReference type="AlphaFoldDB" id="C5KSG9"/>
<evidence type="ECO:0000256" key="4">
    <source>
        <dbReference type="ARBA" id="ARBA00011538"/>
    </source>
</evidence>
<evidence type="ECO:0000256" key="2">
    <source>
        <dbReference type="ARBA" id="ARBA00004286"/>
    </source>
</evidence>
<dbReference type="PROSITE" id="PS00047">
    <property type="entry name" value="HISTONE_H4"/>
    <property type="match status" value="1"/>
</dbReference>
<dbReference type="Proteomes" id="UP000007800">
    <property type="component" value="Unassembled WGS sequence"/>
</dbReference>
<comment type="subcellular location">
    <subcellularLocation>
        <location evidence="2">Chromosome</location>
    </subcellularLocation>
    <subcellularLocation>
        <location evidence="1">Nucleus</location>
    </subcellularLocation>
</comment>
<evidence type="ECO:0000256" key="5">
    <source>
        <dbReference type="ARBA" id="ARBA00022454"/>
    </source>
</evidence>
<proteinExistence type="inferred from homology"/>
<evidence type="ECO:0000256" key="6">
    <source>
        <dbReference type="ARBA" id="ARBA00023125"/>
    </source>
</evidence>
<dbReference type="InterPro" id="IPR035425">
    <property type="entry name" value="CENP-T/H4_C"/>
</dbReference>
<dbReference type="RefSeq" id="XP_002780788.1">
    <property type="nucleotide sequence ID" value="XM_002780742.1"/>
</dbReference>
<dbReference type="Pfam" id="PF15511">
    <property type="entry name" value="CENP-T_C"/>
    <property type="match status" value="1"/>
</dbReference>
<dbReference type="GO" id="GO:0003677">
    <property type="term" value="F:DNA binding"/>
    <property type="evidence" value="ECO:0007669"/>
    <property type="project" value="UniProtKB-KW"/>
</dbReference>
<keyword evidence="12" id="KW-1185">Reference proteome</keyword>
<keyword evidence="7 9" id="KW-0539">Nucleus</keyword>
<dbReference type="SMART" id="SM00417">
    <property type="entry name" value="H4"/>
    <property type="match status" value="1"/>
</dbReference>
<evidence type="ECO:0000259" key="10">
    <source>
        <dbReference type="Pfam" id="PF15511"/>
    </source>
</evidence>
<comment type="function">
    <text evidence="9">Core component of nucleosome. Nucleosomes wrap and compact DNA into chromatin, limiting DNA accessibility to the cellular machineries which require DNA as a template. Histones thereby play a central role in transcription regulation, DNA repair, DNA replication and chromosomal stability. DNA accessibility is regulated via a complex set of post-translational modifications of histones, also called histone code, and nucleosome remodeling.</text>
</comment>
<dbReference type="InParanoid" id="C5KSG9"/>
<comment type="subunit">
    <text evidence="4 9">The nucleosome is a histone octamer containing two molecules each of H2A, H2B, H3 and H4 assembled in one H3-H4 heterotetramer and two H2A-H2B heterodimers. The octamer wraps approximately 147 bp of DNA.</text>
</comment>
<evidence type="ECO:0000313" key="11">
    <source>
        <dbReference type="EMBL" id="EER12583.1"/>
    </source>
</evidence>